<feature type="repeat" description="WD" evidence="3">
    <location>
        <begin position="100"/>
        <end position="132"/>
    </location>
</feature>
<accession>A0A225DMX3</accession>
<dbReference type="PANTHER" id="PTHR22847">
    <property type="entry name" value="WD40 REPEAT PROTEIN"/>
    <property type="match status" value="1"/>
</dbReference>
<proteinExistence type="predicted"/>
<dbReference type="PROSITE" id="PS50294">
    <property type="entry name" value="WD_REPEATS_REGION"/>
    <property type="match status" value="1"/>
</dbReference>
<dbReference type="InterPro" id="IPR015943">
    <property type="entry name" value="WD40/YVTN_repeat-like_dom_sf"/>
</dbReference>
<dbReference type="SUPFAM" id="SSF50978">
    <property type="entry name" value="WD40 repeat-like"/>
    <property type="match status" value="1"/>
</dbReference>
<reference evidence="6" key="1">
    <citation type="submission" date="2017-06" db="EMBL/GenBank/DDBJ databases">
        <title>Genome analysis of Fimbriiglobus ruber SP5, the first member of the order Planctomycetales with confirmed chitinolytic capability.</title>
        <authorList>
            <person name="Ravin N.V."/>
            <person name="Rakitin A.L."/>
            <person name="Ivanova A.A."/>
            <person name="Beletsky A.V."/>
            <person name="Kulichevskaya I.S."/>
            <person name="Mardanov A.V."/>
            <person name="Dedysh S.N."/>
        </authorList>
    </citation>
    <scope>NUCLEOTIDE SEQUENCE [LARGE SCALE GENOMIC DNA]</scope>
    <source>
        <strain evidence="6">SP5</strain>
    </source>
</reference>
<dbReference type="InterPro" id="IPR001680">
    <property type="entry name" value="WD40_rpt"/>
</dbReference>
<evidence type="ECO:0000313" key="5">
    <source>
        <dbReference type="EMBL" id="OWK38589.1"/>
    </source>
</evidence>
<dbReference type="PROSITE" id="PS51257">
    <property type="entry name" value="PROKAR_LIPOPROTEIN"/>
    <property type="match status" value="1"/>
</dbReference>
<evidence type="ECO:0000256" key="1">
    <source>
        <dbReference type="ARBA" id="ARBA00022574"/>
    </source>
</evidence>
<keyword evidence="6" id="KW-1185">Reference proteome</keyword>
<name>A0A225DMX3_9BACT</name>
<dbReference type="Pfam" id="PF13360">
    <property type="entry name" value="PQQ_2"/>
    <property type="match status" value="1"/>
</dbReference>
<keyword evidence="1 3" id="KW-0853">WD repeat</keyword>
<dbReference type="Pfam" id="PF00400">
    <property type="entry name" value="WD40"/>
    <property type="match status" value="1"/>
</dbReference>
<dbReference type="Gene3D" id="2.130.10.10">
    <property type="entry name" value="YVTN repeat-like/Quinoprotein amine dehydrogenase"/>
    <property type="match status" value="2"/>
</dbReference>
<comment type="caution">
    <text evidence="5">The sequence shown here is derived from an EMBL/GenBank/DDBJ whole genome shotgun (WGS) entry which is preliminary data.</text>
</comment>
<dbReference type="InterPro" id="IPR002372">
    <property type="entry name" value="PQQ_rpt_dom"/>
</dbReference>
<dbReference type="EMBL" id="NIDE01000014">
    <property type="protein sequence ID" value="OWK38589.1"/>
    <property type="molecule type" value="Genomic_DNA"/>
</dbReference>
<evidence type="ECO:0000256" key="3">
    <source>
        <dbReference type="PROSITE-ProRule" id="PRU00221"/>
    </source>
</evidence>
<gene>
    <name evidence="5" type="ORF">FRUB_07709</name>
</gene>
<organism evidence="5 6">
    <name type="scientific">Fimbriiglobus ruber</name>
    <dbReference type="NCBI Taxonomy" id="1908690"/>
    <lineage>
        <taxon>Bacteria</taxon>
        <taxon>Pseudomonadati</taxon>
        <taxon>Planctomycetota</taxon>
        <taxon>Planctomycetia</taxon>
        <taxon>Gemmatales</taxon>
        <taxon>Gemmataceae</taxon>
        <taxon>Fimbriiglobus</taxon>
    </lineage>
</organism>
<dbReference type="PANTHER" id="PTHR22847:SF637">
    <property type="entry name" value="WD REPEAT DOMAIN 5B"/>
    <property type="match status" value="1"/>
</dbReference>
<dbReference type="SMART" id="SM00320">
    <property type="entry name" value="WD40"/>
    <property type="match status" value="5"/>
</dbReference>
<protein>
    <submittedName>
        <fullName evidence="5">High-affnity carbon uptake protein Hat/HatR</fullName>
    </submittedName>
</protein>
<dbReference type="AlphaFoldDB" id="A0A225DMX3"/>
<evidence type="ECO:0000259" key="4">
    <source>
        <dbReference type="Pfam" id="PF13360"/>
    </source>
</evidence>
<dbReference type="RefSeq" id="WP_088258354.1">
    <property type="nucleotide sequence ID" value="NZ_NIDE01000014.1"/>
</dbReference>
<keyword evidence="2" id="KW-0677">Repeat</keyword>
<sequence>MIAPTPKEHGPALTPPAQVTRLRFSPCGTQLTAACIDGVVRRWNITGAIPAELASLKGHGGWVSTLAYLPNNRLVTADTFGRLSAWDYTANDPKPLWTREKAHDGWLRAVAVSLDAKTLATTGRDSVVRLWSPDGTRQREIPLGVDTFSLAFHPDGKTLVAGDLFGTLHALDPATGKTIRTIAVKELHLLDRIQDVGGVRCLVFSPDGKTLFAAGCQPKTGGFVQGFPLLVSLDWATSQRGPQWKGASDNEGFIHDLLWHPGRFLVGVTSGQPGNGKLFFWTPGEEKPSFVSTKLPNCHSVDLHPGGERLTVAGTNATSSGNGRVKAKDGAYPANTSPIQFWDVPKA</sequence>
<dbReference type="InterPro" id="IPR036322">
    <property type="entry name" value="WD40_repeat_dom_sf"/>
</dbReference>
<dbReference type="OrthoDB" id="230341at2"/>
<dbReference type="Proteomes" id="UP000214646">
    <property type="component" value="Unassembled WGS sequence"/>
</dbReference>
<feature type="domain" description="Pyrrolo-quinoline quinone repeat" evidence="4">
    <location>
        <begin position="59"/>
        <end position="279"/>
    </location>
</feature>
<evidence type="ECO:0000313" key="6">
    <source>
        <dbReference type="Proteomes" id="UP000214646"/>
    </source>
</evidence>
<evidence type="ECO:0000256" key="2">
    <source>
        <dbReference type="ARBA" id="ARBA00022737"/>
    </source>
</evidence>
<dbReference type="PROSITE" id="PS50082">
    <property type="entry name" value="WD_REPEATS_2"/>
    <property type="match status" value="1"/>
</dbReference>